<dbReference type="SUPFAM" id="SSF55785">
    <property type="entry name" value="PYP-like sensor domain (PAS domain)"/>
    <property type="match status" value="1"/>
</dbReference>
<dbReference type="Gene3D" id="3.20.20.450">
    <property type="entry name" value="EAL domain"/>
    <property type="match status" value="1"/>
</dbReference>
<keyword evidence="6" id="KW-1185">Reference proteome</keyword>
<dbReference type="InterPro" id="IPR043128">
    <property type="entry name" value="Rev_trsase/Diguanyl_cyclase"/>
</dbReference>
<evidence type="ECO:0000313" key="5">
    <source>
        <dbReference type="EMBL" id="SNY44349.1"/>
    </source>
</evidence>
<dbReference type="PROSITE" id="PS50887">
    <property type="entry name" value="GGDEF"/>
    <property type="match status" value="1"/>
</dbReference>
<keyword evidence="2" id="KW-0732">Signal</keyword>
<dbReference type="SMART" id="SM00052">
    <property type="entry name" value="EAL"/>
    <property type="match status" value="1"/>
</dbReference>
<dbReference type="Pfam" id="PF00990">
    <property type="entry name" value="GGDEF"/>
    <property type="match status" value="1"/>
</dbReference>
<evidence type="ECO:0000256" key="1">
    <source>
        <dbReference type="SAM" id="Coils"/>
    </source>
</evidence>
<feature type="domain" description="GGDEF" evidence="4">
    <location>
        <begin position="980"/>
        <end position="1112"/>
    </location>
</feature>
<dbReference type="Proteomes" id="UP000219353">
    <property type="component" value="Unassembled WGS sequence"/>
</dbReference>
<dbReference type="InterPro" id="IPR015943">
    <property type="entry name" value="WD40/YVTN_repeat-like_dom_sf"/>
</dbReference>
<keyword evidence="1" id="KW-0175">Coiled coil</keyword>
<dbReference type="PANTHER" id="PTHR33121">
    <property type="entry name" value="CYCLIC DI-GMP PHOSPHODIESTERASE PDEF"/>
    <property type="match status" value="1"/>
</dbReference>
<dbReference type="InterPro" id="IPR029787">
    <property type="entry name" value="Nucleotide_cyclase"/>
</dbReference>
<dbReference type="CDD" id="cd01948">
    <property type="entry name" value="EAL"/>
    <property type="match status" value="1"/>
</dbReference>
<dbReference type="NCBIfam" id="TIGR00254">
    <property type="entry name" value="GGDEF"/>
    <property type="match status" value="1"/>
</dbReference>
<dbReference type="Gene3D" id="2.60.40.10">
    <property type="entry name" value="Immunoglobulins"/>
    <property type="match status" value="1"/>
</dbReference>
<dbReference type="PROSITE" id="PS50883">
    <property type="entry name" value="EAL"/>
    <property type="match status" value="1"/>
</dbReference>
<sequence length="1383" mass="157444">MFKRIFCLVVVLLLSLSGLAFAEAIPKSVSPAPVQHIFRLSPDNDLSQGNVFKLALDQHNKLWLANEDGLDSYDGYRVNPIRFGLLAETTSIEDFMFVRPGVMHLASADHGLLQLDLHDNSITPLQQIEESVSDKYSQMIYVIRQDKAGNMIYANFNTVFQLHNEQLVSVFTLPSDDIYTHFIWDILQVGDHIYIASTEQLWRLNLATGKYQQIHFLTGNVSAKQRENISLHLNQHFLYVGTRAGLHRIAIEDLDVPVNDAALKVVSEKVIADATFWLIKPAPQGGLMLASSKGLLHLADDLTLNTLFQPSQTPQPHYDDTVYDFAQDEYGNFWLAIRGDGAYYWQPRQQRFTNIGIQQQLSHPIIYSLLSDNDVLWAGSQNGLNRIELSDNQVSRYLVNVDPDAVSYNATINHILPGNEKRLWLMTDENIRLFNRKTLQEEYVESPEVAAQLAEPPYGMAADRRGNLFLKNDNGFFRISADGADIRPLSVLDEAAKKVSYSNIYSIDPQNINSLIISFDAAIWRYNFETTQLQLLYQLPEGMQRESSYLESMVVLGDSIWLLFYQQALVELDSETLAVKQQKFRDDLPAYSLYAMQADHMGYLWLSSHRGLWRYNIEADNFRQFTVLDGLVGNEFNGMVHATLPDGKLAFGSMKGVTLFDPGQFIHHQNKVRELAVSHLSLMSRKLPDLLQPLNTAHIELDHRDYGLQIYLSTFSYKQQNQTRYRFELTGPSAIPAFTSHQPTLLLPQLKAGRHLLTVTAFDPLKEQYTAPAYVEIVVRAAPWLSSLAKSLYLLLLLSAIGYWFYRRQQQRQLLLNHNQQLQQSEQRLMLALETADSNIWQWQAEDDRIFHQARLTLLGANQPDNGIHFREYVELIHPDDRNDYQRNWLELLQQETEQFNLIYRVKDQEDNWLWFKDVGKVTQPGISCAKQITGIYTNITARKLTEQALTQLTHHDSLTGLPNRKMLLALLTDALQSQSVVALCFIDLNRFKQINDSFGHEKGDQVLQVIASRLQNVKRPTDILAHLGSDEFVLVLSLQQVEQLPGLLQQVLQQLEKPLPLDNELLSISCSIGVSRYPADSSNATDLLKQADIAMYHAKAQSQQPYLLYQATMQQLALHNLTLEHQFKQALNAQQLQNYYQPVVNINTAEVTSIELLLRWNNNGKMVPPNQFILLAEQLGLIDQLTWQSLRQALSDLQQLDAAGHQLALSVNLSAVQLCSVNLASQLQALLAGKPELLPRIKLEITESAIMTNRKLAIDTMHQLKDAGFSLYLDDFGTGHSSLTYLQDFPIDLIKIDRRFIRDLVPTKPHAILDTILTLADNLSLDCIAEGVETIDQLDYLQQRHCQLIQGYLFARPMPVNLLQRYLDDAGHTIAAILQSLR</sequence>
<dbReference type="InterPro" id="IPR035965">
    <property type="entry name" value="PAS-like_dom_sf"/>
</dbReference>
<organism evidence="5 6">
    <name type="scientific">Arsukibacterium tuosuense</name>
    <dbReference type="NCBI Taxonomy" id="1323745"/>
    <lineage>
        <taxon>Bacteria</taxon>
        <taxon>Pseudomonadati</taxon>
        <taxon>Pseudomonadota</taxon>
        <taxon>Gammaproteobacteria</taxon>
        <taxon>Chromatiales</taxon>
        <taxon>Chromatiaceae</taxon>
        <taxon>Arsukibacterium</taxon>
    </lineage>
</organism>
<evidence type="ECO:0000313" key="6">
    <source>
        <dbReference type="Proteomes" id="UP000219353"/>
    </source>
</evidence>
<gene>
    <name evidence="5" type="ORF">SAMN06297280_0725</name>
</gene>
<feature type="signal peptide" evidence="2">
    <location>
        <begin position="1"/>
        <end position="22"/>
    </location>
</feature>
<dbReference type="Pfam" id="PF08447">
    <property type="entry name" value="PAS_3"/>
    <property type="match status" value="1"/>
</dbReference>
<feature type="chain" id="PRO_5012831845" evidence="2">
    <location>
        <begin position="23"/>
        <end position="1383"/>
    </location>
</feature>
<dbReference type="SUPFAM" id="SSF141868">
    <property type="entry name" value="EAL domain-like"/>
    <property type="match status" value="1"/>
</dbReference>
<dbReference type="SUPFAM" id="SSF50998">
    <property type="entry name" value="Quinoprotein alcohol dehydrogenase-like"/>
    <property type="match status" value="1"/>
</dbReference>
<dbReference type="EMBL" id="OBEB01000001">
    <property type="protein sequence ID" value="SNY44349.1"/>
    <property type="molecule type" value="Genomic_DNA"/>
</dbReference>
<dbReference type="OrthoDB" id="8553030at2"/>
<dbReference type="InterPro" id="IPR011047">
    <property type="entry name" value="Quinoprotein_ADH-like_sf"/>
</dbReference>
<dbReference type="SMART" id="SM00267">
    <property type="entry name" value="GGDEF"/>
    <property type="match status" value="1"/>
</dbReference>
<feature type="coiled-coil region" evidence="1">
    <location>
        <begin position="808"/>
        <end position="835"/>
    </location>
</feature>
<dbReference type="InterPro" id="IPR050706">
    <property type="entry name" value="Cyclic-di-GMP_PDE-like"/>
</dbReference>
<dbReference type="GO" id="GO:0071111">
    <property type="term" value="F:cyclic-guanylate-specific phosphodiesterase activity"/>
    <property type="evidence" value="ECO:0007669"/>
    <property type="project" value="InterPro"/>
</dbReference>
<dbReference type="CDD" id="cd01949">
    <property type="entry name" value="GGDEF"/>
    <property type="match status" value="1"/>
</dbReference>
<protein>
    <submittedName>
        <fullName evidence="5">Diguanylate cyclase (GGDEF) domain-containing protein</fullName>
    </submittedName>
</protein>
<dbReference type="Pfam" id="PF00563">
    <property type="entry name" value="EAL"/>
    <property type="match status" value="1"/>
</dbReference>
<name>A0A285I8P3_9GAMM</name>
<evidence type="ECO:0000256" key="2">
    <source>
        <dbReference type="SAM" id="SignalP"/>
    </source>
</evidence>
<evidence type="ECO:0000259" key="4">
    <source>
        <dbReference type="PROSITE" id="PS50887"/>
    </source>
</evidence>
<dbReference type="Gene3D" id="2.130.10.10">
    <property type="entry name" value="YVTN repeat-like/Quinoprotein amine dehydrogenase"/>
    <property type="match status" value="3"/>
</dbReference>
<feature type="domain" description="EAL" evidence="3">
    <location>
        <begin position="1121"/>
        <end position="1372"/>
    </location>
</feature>
<dbReference type="PANTHER" id="PTHR33121:SF79">
    <property type="entry name" value="CYCLIC DI-GMP PHOSPHODIESTERASE PDED-RELATED"/>
    <property type="match status" value="1"/>
</dbReference>
<dbReference type="InterPro" id="IPR001633">
    <property type="entry name" value="EAL_dom"/>
</dbReference>
<dbReference type="SUPFAM" id="SSF55073">
    <property type="entry name" value="Nucleotide cyclase"/>
    <property type="match status" value="1"/>
</dbReference>
<dbReference type="Gene3D" id="3.30.450.20">
    <property type="entry name" value="PAS domain"/>
    <property type="match status" value="1"/>
</dbReference>
<proteinExistence type="predicted"/>
<reference evidence="6" key="1">
    <citation type="submission" date="2017-09" db="EMBL/GenBank/DDBJ databases">
        <authorList>
            <person name="Varghese N."/>
            <person name="Submissions S."/>
        </authorList>
    </citation>
    <scope>NUCLEOTIDE SEQUENCE [LARGE SCALE GENOMIC DNA]</scope>
    <source>
        <strain evidence="6">CGMCC 1.12461</strain>
    </source>
</reference>
<dbReference type="InterPro" id="IPR035919">
    <property type="entry name" value="EAL_sf"/>
</dbReference>
<dbReference type="InterPro" id="IPR000160">
    <property type="entry name" value="GGDEF_dom"/>
</dbReference>
<accession>A0A285I8P3</accession>
<dbReference type="SUPFAM" id="SSF63829">
    <property type="entry name" value="Calcium-dependent phosphotriesterase"/>
    <property type="match status" value="1"/>
</dbReference>
<evidence type="ECO:0000259" key="3">
    <source>
        <dbReference type="PROSITE" id="PS50883"/>
    </source>
</evidence>
<dbReference type="RefSeq" id="WP_097109962.1">
    <property type="nucleotide sequence ID" value="NZ_OBEB01000001.1"/>
</dbReference>
<dbReference type="InterPro" id="IPR013655">
    <property type="entry name" value="PAS_fold_3"/>
</dbReference>
<dbReference type="InterPro" id="IPR013783">
    <property type="entry name" value="Ig-like_fold"/>
</dbReference>
<dbReference type="Gene3D" id="3.30.70.270">
    <property type="match status" value="1"/>
</dbReference>